<dbReference type="PIRSF" id="PIRSF005586">
    <property type="entry name" value="RNApol_RpoM"/>
    <property type="match status" value="1"/>
</dbReference>
<dbReference type="PANTHER" id="PTHR11239">
    <property type="entry name" value="DNA-DIRECTED RNA POLYMERASE"/>
    <property type="match status" value="1"/>
</dbReference>
<dbReference type="SUPFAM" id="SSF57783">
    <property type="entry name" value="Zinc beta-ribbon"/>
    <property type="match status" value="1"/>
</dbReference>
<keyword evidence="4 8" id="KW-0863">Zinc-finger</keyword>
<organism evidence="10 11">
    <name type="scientific">Aduncisulcus paluster</name>
    <dbReference type="NCBI Taxonomy" id="2918883"/>
    <lineage>
        <taxon>Eukaryota</taxon>
        <taxon>Metamonada</taxon>
        <taxon>Carpediemonas-like organisms</taxon>
        <taxon>Aduncisulcus</taxon>
    </lineage>
</organism>
<comment type="subcellular location">
    <subcellularLocation>
        <location evidence="1">Nucleus</location>
        <location evidence="1">Nucleolus</location>
    </subcellularLocation>
</comment>
<dbReference type="Gene3D" id="2.20.25.10">
    <property type="match status" value="1"/>
</dbReference>
<evidence type="ECO:0000259" key="9">
    <source>
        <dbReference type="PROSITE" id="PS51133"/>
    </source>
</evidence>
<evidence type="ECO:0000256" key="5">
    <source>
        <dbReference type="ARBA" id="ARBA00022833"/>
    </source>
</evidence>
<evidence type="ECO:0000256" key="4">
    <source>
        <dbReference type="ARBA" id="ARBA00022771"/>
    </source>
</evidence>
<comment type="similarity">
    <text evidence="7">Belongs to the archaeal rpoM/eukaryotic RPA12/RPB9/RPC11 RNA polymerase family.</text>
</comment>
<evidence type="ECO:0000256" key="3">
    <source>
        <dbReference type="ARBA" id="ARBA00022723"/>
    </source>
</evidence>
<dbReference type="Proteomes" id="UP001057375">
    <property type="component" value="Unassembled WGS sequence"/>
</dbReference>
<comment type="function">
    <text evidence="7">DNA-dependent RNA polymerase catalyzes the transcription of DNA into RNA using the four ribonucleoside triphosphates as substrates.</text>
</comment>
<proteinExistence type="inferred from homology"/>
<evidence type="ECO:0000256" key="6">
    <source>
        <dbReference type="ARBA" id="ARBA00023242"/>
    </source>
</evidence>
<dbReference type="InterPro" id="IPR012164">
    <property type="entry name" value="Rpa12/Rpb9/Rpc10/TFS"/>
</dbReference>
<evidence type="ECO:0000256" key="7">
    <source>
        <dbReference type="PIRNR" id="PIRNR005586"/>
    </source>
</evidence>
<protein>
    <recommendedName>
        <fullName evidence="7">DNA-directed RNA polymerase subunit</fullName>
    </recommendedName>
</protein>
<dbReference type="InterPro" id="IPR001222">
    <property type="entry name" value="Znf_TFIIS"/>
</dbReference>
<gene>
    <name evidence="10" type="ORF">ADUPG1_014161</name>
</gene>
<keyword evidence="5" id="KW-0862">Zinc</keyword>
<dbReference type="CDD" id="cd10507">
    <property type="entry name" value="Zn-ribbon_RPA12"/>
    <property type="match status" value="1"/>
</dbReference>
<sequence length="125" mass="13930">MPYSLPKITSDLFESPTAKFCPSCGTLLEIGIDGASCACCGYFCAPKDLGLSSFKTKTSTTFKHEDVLSEIMTEMKQKRAIVEEECPKCGHTKLYFTTMQMRSADEGQTCHYECLKCAHRFSVNN</sequence>
<dbReference type="GO" id="GO:0000428">
    <property type="term" value="C:DNA-directed RNA polymerase complex"/>
    <property type="evidence" value="ECO:0007669"/>
    <property type="project" value="UniProtKB-KW"/>
</dbReference>
<accession>A0ABQ5KB18</accession>
<dbReference type="PROSITE" id="PS00466">
    <property type="entry name" value="ZF_TFIIS_1"/>
    <property type="match status" value="1"/>
</dbReference>
<evidence type="ECO:0000256" key="1">
    <source>
        <dbReference type="ARBA" id="ARBA00004604"/>
    </source>
</evidence>
<feature type="domain" description="TFIIS-type" evidence="9">
    <location>
        <begin position="82"/>
        <end position="122"/>
    </location>
</feature>
<dbReference type="EMBL" id="BQXS01013848">
    <property type="protein sequence ID" value="GKT29725.1"/>
    <property type="molecule type" value="Genomic_DNA"/>
</dbReference>
<keyword evidence="6 7" id="KW-0539">Nucleus</keyword>
<evidence type="ECO:0000313" key="11">
    <source>
        <dbReference type="Proteomes" id="UP001057375"/>
    </source>
</evidence>
<dbReference type="SMART" id="SM00440">
    <property type="entry name" value="ZnF_C2C2"/>
    <property type="match status" value="1"/>
</dbReference>
<dbReference type="PANTHER" id="PTHR11239:SF14">
    <property type="entry name" value="DNA-DIRECTED RNA POLYMERASE I SUBUNIT RPA12"/>
    <property type="match status" value="1"/>
</dbReference>
<keyword evidence="3" id="KW-0479">Metal-binding</keyword>
<dbReference type="Pfam" id="PF01096">
    <property type="entry name" value="Zn_ribbon_TFIIS"/>
    <property type="match status" value="1"/>
</dbReference>
<evidence type="ECO:0000256" key="8">
    <source>
        <dbReference type="PROSITE-ProRule" id="PRU00472"/>
    </source>
</evidence>
<evidence type="ECO:0000313" key="10">
    <source>
        <dbReference type="EMBL" id="GKT29725.1"/>
    </source>
</evidence>
<name>A0ABQ5KB18_9EUKA</name>
<comment type="caution">
    <text evidence="10">The sequence shown here is derived from an EMBL/GenBank/DDBJ whole genome shotgun (WGS) entry which is preliminary data.</text>
</comment>
<keyword evidence="11" id="KW-1185">Reference proteome</keyword>
<reference evidence="10" key="1">
    <citation type="submission" date="2022-03" db="EMBL/GenBank/DDBJ databases">
        <title>Draft genome sequence of Aduncisulcus paluster, a free-living microaerophilic Fornicata.</title>
        <authorList>
            <person name="Yuyama I."/>
            <person name="Kume K."/>
            <person name="Tamura T."/>
            <person name="Inagaki Y."/>
            <person name="Hashimoto T."/>
        </authorList>
    </citation>
    <scope>NUCLEOTIDE SEQUENCE</scope>
    <source>
        <strain evidence="10">NY0171</strain>
    </source>
</reference>
<keyword evidence="7" id="KW-0804">Transcription</keyword>
<evidence type="ECO:0000256" key="2">
    <source>
        <dbReference type="ARBA" id="ARBA00022478"/>
    </source>
</evidence>
<dbReference type="InterPro" id="IPR034004">
    <property type="entry name" value="Zn_ribbon_RPA12_C"/>
</dbReference>
<dbReference type="PROSITE" id="PS51133">
    <property type="entry name" value="ZF_TFIIS_2"/>
    <property type="match status" value="1"/>
</dbReference>
<keyword evidence="2 7" id="KW-0240">DNA-directed RNA polymerase</keyword>